<dbReference type="AlphaFoldDB" id="A0A7I9VPG7"/>
<proteinExistence type="predicted"/>
<evidence type="ECO:0008006" key="5">
    <source>
        <dbReference type="Google" id="ProtNLM"/>
    </source>
</evidence>
<name>A0A7I9VPG7_9BACT</name>
<dbReference type="EMBL" id="BJTG01000005">
    <property type="protein sequence ID" value="GEJ57847.1"/>
    <property type="molecule type" value="Genomic_DNA"/>
</dbReference>
<protein>
    <recommendedName>
        <fullName evidence="5">LVIVD repeat protein</fullName>
    </recommendedName>
</protein>
<feature type="compositionally biased region" description="Low complexity" evidence="1">
    <location>
        <begin position="50"/>
        <end position="69"/>
    </location>
</feature>
<dbReference type="Pfam" id="PF09826">
    <property type="entry name" value="Beta_propel"/>
    <property type="match status" value="1"/>
</dbReference>
<comment type="caution">
    <text evidence="3">The sequence shown here is derived from an EMBL/GenBank/DDBJ whole genome shotgun (WGS) entry which is preliminary data.</text>
</comment>
<organism evidence="3 4">
    <name type="scientific">Anaeromyxobacter diazotrophicus</name>
    <dbReference type="NCBI Taxonomy" id="2590199"/>
    <lineage>
        <taxon>Bacteria</taxon>
        <taxon>Pseudomonadati</taxon>
        <taxon>Myxococcota</taxon>
        <taxon>Myxococcia</taxon>
        <taxon>Myxococcales</taxon>
        <taxon>Cystobacterineae</taxon>
        <taxon>Anaeromyxobacteraceae</taxon>
        <taxon>Anaeromyxobacter</taxon>
    </lineage>
</organism>
<evidence type="ECO:0000313" key="3">
    <source>
        <dbReference type="EMBL" id="GEJ57847.1"/>
    </source>
</evidence>
<keyword evidence="2" id="KW-0732">Signal</keyword>
<feature type="region of interest" description="Disordered" evidence="1">
    <location>
        <begin position="35"/>
        <end position="69"/>
    </location>
</feature>
<evidence type="ECO:0000313" key="4">
    <source>
        <dbReference type="Proteomes" id="UP000503640"/>
    </source>
</evidence>
<sequence length="964" mass="99855">MTRFRPCLFLAALAAVALGSLGCRGQGESAAGAGPHAVGASAFESPPPGSARFGGTATAGAPGPAAAPQGGAAAARAVEEADVYARAGTTLYVLNAFRGLQAIDLADPAAPILLARLPLLGTPVDLYLRGSAALVAVSDVLSFREAAGATQPERGSRLFAVDVSDPAHPAVATELPVDGELVQTRLVGDVLYVVSRQSPWYGWPGIATGVASGGSGGAGAVSGAVAGAGWETVTVASFDVRDPAHPAEVAHLQLPAGGWDAHAHVTAERVTLAFSGWSADASGPVTRFRAVDISDPGGALVAGVEVTCPGAVRDRWSMDFDAATGLFRAVAATGWNAGALLQIWASPTPEAATPVSQLAIDVAESLTAARFDGARVYLVTARITDPLWVVDATVPAQPSVAGALSMPGQLDFIEPRGDRLLALGHTSEAGTPSQLAVSLLDVSDLAAPRLLDRATFGTSFGWVPVSPDDLRKAFIVLDPPATGPGLVLVPVQGWDAASFRYQGGTQLLDWTRDALTLRGFLHHPGAVKRSFPLDQVASCLAALSDAALQTVDATDRAAPRELARLDLARSVTTLALLGDHAVELSGDWYRGDLELAVTPALDPDAAAPLARVAVTAPQASLYQDGALVWLLAVDWASGRAWLEGHDLTDPAQPRARGRIDLPADALGGGVPGLGMGLPTPVGAGLTRPWGFAADAALVGHALVVHRSGWPCAGTCPAGAAGQLRVYDLSDPDQPRLASTVDLADGWSWGLRVVDRFAWLTRFAWDGIAARGRYFLDRVDLGDPARPLLLAGVNVPGVLYGASEDGRRVFTLESWWTDASTPVTWAHGLTLTDGGARLDGSVKLQGDAWQGEAAGGVGWVPATTWASDGATVRLYALDLGAMAVASEQRVRGGGAWLRRAAAGKLFLMASWADPGLLVYDLSDPRQPAFERFFRTEAYPWDVVVGGGYAYLPSGAYGVPMVKLAP</sequence>
<evidence type="ECO:0000256" key="2">
    <source>
        <dbReference type="SAM" id="SignalP"/>
    </source>
</evidence>
<dbReference type="PROSITE" id="PS51257">
    <property type="entry name" value="PROKAR_LIPOPROTEIN"/>
    <property type="match status" value="1"/>
</dbReference>
<accession>A0A7I9VPG7</accession>
<reference evidence="4" key="1">
    <citation type="journal article" date="2020" name="Appl. Environ. Microbiol.">
        <title>Diazotrophic Anaeromyxobacter Isolates from Soils.</title>
        <authorList>
            <person name="Masuda Y."/>
            <person name="Yamanaka H."/>
            <person name="Xu Z.X."/>
            <person name="Shiratori Y."/>
            <person name="Aono T."/>
            <person name="Amachi S."/>
            <person name="Senoo K."/>
            <person name="Itoh H."/>
        </authorList>
    </citation>
    <scope>NUCLEOTIDE SEQUENCE [LARGE SCALE GENOMIC DNA]</scope>
    <source>
        <strain evidence="4">R267</strain>
    </source>
</reference>
<dbReference type="Proteomes" id="UP000503640">
    <property type="component" value="Unassembled WGS sequence"/>
</dbReference>
<feature type="chain" id="PRO_5029533756" description="LVIVD repeat protein" evidence="2">
    <location>
        <begin position="26"/>
        <end position="964"/>
    </location>
</feature>
<evidence type="ECO:0000256" key="1">
    <source>
        <dbReference type="SAM" id="MobiDB-lite"/>
    </source>
</evidence>
<feature type="signal peptide" evidence="2">
    <location>
        <begin position="1"/>
        <end position="25"/>
    </location>
</feature>
<dbReference type="RefSeq" id="WP_176065772.1">
    <property type="nucleotide sequence ID" value="NZ_BJTG01000005.1"/>
</dbReference>
<dbReference type="InterPro" id="IPR019198">
    <property type="entry name" value="Beta_propeller_containing"/>
</dbReference>
<keyword evidence="4" id="KW-1185">Reference proteome</keyword>
<gene>
    <name evidence="3" type="ORF">AMYX_25880</name>
</gene>